<evidence type="ECO:0000259" key="1">
    <source>
        <dbReference type="Pfam" id="PF00561"/>
    </source>
</evidence>
<protein>
    <submittedName>
        <fullName evidence="2">Alpha/beta fold hydrolase</fullName>
    </submittedName>
</protein>
<proteinExistence type="predicted"/>
<evidence type="ECO:0000313" key="2">
    <source>
        <dbReference type="EMBL" id="TPG31232.1"/>
    </source>
</evidence>
<dbReference type="Pfam" id="PF00561">
    <property type="entry name" value="Abhydrolase_1"/>
    <property type="match status" value="1"/>
</dbReference>
<gene>
    <name evidence="2" type="ORF">EAH80_24900</name>
</gene>
<evidence type="ECO:0000313" key="3">
    <source>
        <dbReference type="Proteomes" id="UP000320095"/>
    </source>
</evidence>
<dbReference type="InterPro" id="IPR050471">
    <property type="entry name" value="AB_hydrolase"/>
</dbReference>
<dbReference type="AlphaFoldDB" id="A0A502E387"/>
<dbReference type="InterPro" id="IPR029058">
    <property type="entry name" value="AB_hydrolase_fold"/>
</dbReference>
<dbReference type="PANTHER" id="PTHR43433">
    <property type="entry name" value="HYDROLASE, ALPHA/BETA FOLD FAMILY PROTEIN"/>
    <property type="match status" value="1"/>
</dbReference>
<name>A0A502E387_9MYCO</name>
<dbReference type="GO" id="GO:0016787">
    <property type="term" value="F:hydrolase activity"/>
    <property type="evidence" value="ECO:0007669"/>
    <property type="project" value="UniProtKB-KW"/>
</dbReference>
<dbReference type="Proteomes" id="UP000320095">
    <property type="component" value="Unassembled WGS sequence"/>
</dbReference>
<dbReference type="RefSeq" id="WP_140697145.1">
    <property type="nucleotide sequence ID" value="NZ_RCZG01000013.1"/>
</dbReference>
<comment type="caution">
    <text evidence="2">The sequence shown here is derived from an EMBL/GenBank/DDBJ whole genome shotgun (WGS) entry which is preliminary data.</text>
</comment>
<dbReference type="SUPFAM" id="SSF53474">
    <property type="entry name" value="alpha/beta-Hydrolases"/>
    <property type="match status" value="1"/>
</dbReference>
<dbReference type="PANTHER" id="PTHR43433:SF5">
    <property type="entry name" value="AB HYDROLASE-1 DOMAIN-CONTAINING PROTEIN"/>
    <property type="match status" value="1"/>
</dbReference>
<accession>A0A502E387</accession>
<dbReference type="InterPro" id="IPR000073">
    <property type="entry name" value="AB_hydrolase_1"/>
</dbReference>
<dbReference type="OrthoDB" id="3253328at2"/>
<reference evidence="2 3" key="1">
    <citation type="journal article" date="2019" name="Environ. Microbiol.">
        <title>Species interactions and distinct microbial communities in high Arctic permafrost affected cryosols are associated with the CH4 and CO2 gas fluxes.</title>
        <authorList>
            <person name="Altshuler I."/>
            <person name="Hamel J."/>
            <person name="Turney S."/>
            <person name="Magnuson E."/>
            <person name="Levesque R."/>
            <person name="Greer C."/>
            <person name="Whyte L.G."/>
        </authorList>
    </citation>
    <scope>NUCLEOTIDE SEQUENCE [LARGE SCALE GENOMIC DNA]</scope>
    <source>
        <strain evidence="2 3">S5.20</strain>
    </source>
</reference>
<feature type="domain" description="AB hydrolase-1" evidence="1">
    <location>
        <begin position="49"/>
        <end position="166"/>
    </location>
</feature>
<keyword evidence="2" id="KW-0378">Hydrolase</keyword>
<dbReference type="EMBL" id="RCZG01000013">
    <property type="protein sequence ID" value="TPG31232.1"/>
    <property type="molecule type" value="Genomic_DNA"/>
</dbReference>
<organism evidence="2 3">
    <name type="scientific">Mycolicibacterium hodleri</name>
    <dbReference type="NCBI Taxonomy" id="49897"/>
    <lineage>
        <taxon>Bacteria</taxon>
        <taxon>Bacillati</taxon>
        <taxon>Actinomycetota</taxon>
        <taxon>Actinomycetes</taxon>
        <taxon>Mycobacteriales</taxon>
        <taxon>Mycobacteriaceae</taxon>
        <taxon>Mycolicibacterium</taxon>
    </lineage>
</organism>
<keyword evidence="3" id="KW-1185">Reference proteome</keyword>
<dbReference type="Gene3D" id="3.40.50.1820">
    <property type="entry name" value="alpha/beta hydrolase"/>
    <property type="match status" value="1"/>
</dbReference>
<sequence length="419" mass="44716">MTMNAGRRRVHDRLAAQPGVRSIRRPVLVDGGEEFDLFYVRTGEECAHPLVIIPGGPGAASIALYRGLRKRAAAAGLDVIMVEHRGVGMSRHDDAGADLPPDALTIEAVVGDIAAVLDDAKVDQAVVYGTSYGTYLAAGLGVRHPTRVHAMILDSPLLSADDIDEVRTALRRALWDGDDEETAELAEKVHRLVEDGVLTPAETQLAADMYGLGGPELLGRQLDLLLTDNDWVWGAVGLGTRLLMERKTPYHNEPDLVARIGYRELNYGAVPDGKSLDPAVALREMATGEVDFVAEPFDLIAAMPGFTWPTVVLSGGRDLTTPRAVAQRIVDLIPDSVLIDMPTTGHSVIDVKERSALDVVQAIYAGSISELPSRSAELDATPSPLGVRLLKKAISAAAAAESVVPSVVPRAVRQVTSTS</sequence>